<dbReference type="PANTHER" id="PTHR30290:SF64">
    <property type="entry name" value="ABC TRANSPORTER PERIPLASMIC BINDING PROTEIN"/>
    <property type="match status" value="1"/>
</dbReference>
<proteinExistence type="inferred from homology"/>
<comment type="similarity">
    <text evidence="2">Belongs to the bacterial solute-binding protein 5 family.</text>
</comment>
<dbReference type="GO" id="GO:0015833">
    <property type="term" value="P:peptide transport"/>
    <property type="evidence" value="ECO:0007669"/>
    <property type="project" value="TreeGrafter"/>
</dbReference>
<dbReference type="EMBL" id="ONZF01000002">
    <property type="protein sequence ID" value="SPJ23621.1"/>
    <property type="molecule type" value="Genomic_DNA"/>
</dbReference>
<dbReference type="PANTHER" id="PTHR30290">
    <property type="entry name" value="PERIPLASMIC BINDING COMPONENT OF ABC TRANSPORTER"/>
    <property type="match status" value="1"/>
</dbReference>
<evidence type="ECO:0000259" key="4">
    <source>
        <dbReference type="Pfam" id="PF00496"/>
    </source>
</evidence>
<dbReference type="PIRSF" id="PIRSF002741">
    <property type="entry name" value="MppA"/>
    <property type="match status" value="1"/>
</dbReference>
<dbReference type="GO" id="GO:0042884">
    <property type="term" value="P:microcin transport"/>
    <property type="evidence" value="ECO:0007669"/>
    <property type="project" value="TreeGrafter"/>
</dbReference>
<dbReference type="GO" id="GO:0030288">
    <property type="term" value="C:outer membrane-bounded periplasmic space"/>
    <property type="evidence" value="ECO:0007669"/>
    <property type="project" value="TreeGrafter"/>
</dbReference>
<dbReference type="Gene3D" id="3.10.105.10">
    <property type="entry name" value="Dipeptide-binding Protein, Domain 3"/>
    <property type="match status" value="1"/>
</dbReference>
<sequence length="640" mass="72535">MTPRRPQPARAHARQMPDLRPWLWRMALTGGVILAGAAQVFAQGAEPAKAEGEIITSHAFSDLGAIKYGPDFEQLDYVNVDAPSGGEYSIWGRGSFDSMNPYSRRGRSPALSTIPYERLMTSTADDAYASYCLLCTTIEYPESMDWVIFNLREDVTFSDGSPMTAEDVAFTYDLFMEEGFPSFRIAVKRMIPEVEVLGPHRIKFHFSPDVPRKGLISQAGASIVFQKKWFEETGASLDESRLTQSPGTGPYMISEVDAPRRIVASRNPDYWGEGLPLNKGRFNYDSIRQEFFADSNAALEAFKAGEYTFRQETSSLTWATQYDFPAIDDGTIVKEELPNGALPVASGFVFNLRKEKFQDPRVRKALGLMFNFTWTNETLQYGLFAQRQSFWQNSDLEAEGVPQGLELQYLQAVSDMIDPEILEGDAFVQSPGGSRQLDRGNLREAADLLEEAGWEAGDDGVRRKDGEVLSVEFIENNPSFDRIILPYVDNLQRLGVQATYNRIDDAQYTDRVRGHDFDMIFDSYTNSLEEGVGISQRYGCEDRDDVFNPAGYCSEAVDRLIEELQETDTAEEMQAYVRAIDRIMRHAYFMVPVWYNDTHWVAYYDMYEYPDTIPPYDLGSDNFWWIDADRANALRESGAL</sequence>
<dbReference type="GO" id="GO:1904680">
    <property type="term" value="F:peptide transmembrane transporter activity"/>
    <property type="evidence" value="ECO:0007669"/>
    <property type="project" value="TreeGrafter"/>
</dbReference>
<dbReference type="RefSeq" id="WP_245897548.1">
    <property type="nucleotide sequence ID" value="NZ_ONZF01000002.1"/>
</dbReference>
<protein>
    <submittedName>
        <fullName evidence="5">Oligopeptide-binding protein AppA</fullName>
    </submittedName>
</protein>
<dbReference type="GO" id="GO:0043190">
    <property type="term" value="C:ATP-binding cassette (ABC) transporter complex"/>
    <property type="evidence" value="ECO:0007669"/>
    <property type="project" value="InterPro"/>
</dbReference>
<keyword evidence="3" id="KW-0732">Signal</keyword>
<evidence type="ECO:0000256" key="3">
    <source>
        <dbReference type="ARBA" id="ARBA00022729"/>
    </source>
</evidence>
<dbReference type="InterPro" id="IPR039424">
    <property type="entry name" value="SBP_5"/>
</dbReference>
<evidence type="ECO:0000256" key="1">
    <source>
        <dbReference type="ARBA" id="ARBA00004418"/>
    </source>
</evidence>
<dbReference type="AlphaFoldDB" id="A0A2R8BTZ1"/>
<dbReference type="SUPFAM" id="SSF53850">
    <property type="entry name" value="Periplasmic binding protein-like II"/>
    <property type="match status" value="1"/>
</dbReference>
<reference evidence="5 6" key="1">
    <citation type="submission" date="2018-03" db="EMBL/GenBank/DDBJ databases">
        <authorList>
            <person name="Keele B.F."/>
        </authorList>
    </citation>
    <scope>NUCLEOTIDE SEQUENCE [LARGE SCALE GENOMIC DNA]</scope>
    <source>
        <strain evidence="5 6">CECT 8504</strain>
    </source>
</reference>
<dbReference type="InterPro" id="IPR000914">
    <property type="entry name" value="SBP_5_dom"/>
</dbReference>
<gene>
    <name evidence="5" type="primary">appA_2</name>
    <name evidence="5" type="ORF">PAA8504_01434</name>
</gene>
<evidence type="ECO:0000313" key="6">
    <source>
        <dbReference type="Proteomes" id="UP000244912"/>
    </source>
</evidence>
<evidence type="ECO:0000256" key="2">
    <source>
        <dbReference type="ARBA" id="ARBA00005695"/>
    </source>
</evidence>
<dbReference type="Proteomes" id="UP000244912">
    <property type="component" value="Unassembled WGS sequence"/>
</dbReference>
<dbReference type="InterPro" id="IPR030678">
    <property type="entry name" value="Peptide/Ni-bd"/>
</dbReference>
<organism evidence="5 6">
    <name type="scientific">Palleronia abyssalis</name>
    <dbReference type="NCBI Taxonomy" id="1501240"/>
    <lineage>
        <taxon>Bacteria</taxon>
        <taxon>Pseudomonadati</taxon>
        <taxon>Pseudomonadota</taxon>
        <taxon>Alphaproteobacteria</taxon>
        <taxon>Rhodobacterales</taxon>
        <taxon>Roseobacteraceae</taxon>
        <taxon>Palleronia</taxon>
    </lineage>
</organism>
<dbReference type="Gene3D" id="3.40.190.10">
    <property type="entry name" value="Periplasmic binding protein-like II"/>
    <property type="match status" value="1"/>
</dbReference>
<keyword evidence="6" id="KW-1185">Reference proteome</keyword>
<comment type="subcellular location">
    <subcellularLocation>
        <location evidence="1">Periplasm</location>
    </subcellularLocation>
</comment>
<dbReference type="Pfam" id="PF00496">
    <property type="entry name" value="SBP_bac_5"/>
    <property type="match status" value="1"/>
</dbReference>
<evidence type="ECO:0000313" key="5">
    <source>
        <dbReference type="EMBL" id="SPJ23621.1"/>
    </source>
</evidence>
<dbReference type="CDD" id="cd08497">
    <property type="entry name" value="MbnE-like"/>
    <property type="match status" value="1"/>
</dbReference>
<feature type="domain" description="Solute-binding protein family 5" evidence="4">
    <location>
        <begin position="147"/>
        <end position="528"/>
    </location>
</feature>
<name>A0A2R8BTZ1_9RHOB</name>
<accession>A0A2R8BTZ1</accession>